<dbReference type="RefSeq" id="WP_245882009.1">
    <property type="nucleotide sequence ID" value="NZ_QJJR01000016.1"/>
</dbReference>
<organism evidence="9 10">
    <name type="scientific">Streptohalobacillus salinus</name>
    <dbReference type="NCBI Taxonomy" id="621096"/>
    <lineage>
        <taxon>Bacteria</taxon>
        <taxon>Bacillati</taxon>
        <taxon>Bacillota</taxon>
        <taxon>Bacilli</taxon>
        <taxon>Bacillales</taxon>
        <taxon>Bacillaceae</taxon>
        <taxon>Streptohalobacillus</taxon>
    </lineage>
</organism>
<dbReference type="PANTHER" id="PTHR30465:SF0">
    <property type="entry name" value="OLIGOPEPTIDE TRANSPORT SYSTEM PERMEASE PROTEIN APPB"/>
    <property type="match status" value="1"/>
</dbReference>
<keyword evidence="4 7" id="KW-0812">Transmembrane</keyword>
<keyword evidence="10" id="KW-1185">Reference proteome</keyword>
<protein>
    <submittedName>
        <fullName evidence="9">Peptide/nickel transport system permease protein</fullName>
    </submittedName>
</protein>
<keyword evidence="6 7" id="KW-0472">Membrane</keyword>
<dbReference type="GO" id="GO:0005886">
    <property type="term" value="C:plasma membrane"/>
    <property type="evidence" value="ECO:0007669"/>
    <property type="project" value="UniProtKB-SubCell"/>
</dbReference>
<feature type="domain" description="ABC transmembrane type-1" evidence="8">
    <location>
        <begin position="254"/>
        <end position="456"/>
    </location>
</feature>
<dbReference type="Pfam" id="PF19300">
    <property type="entry name" value="BPD_transp_1_N"/>
    <property type="match status" value="1"/>
</dbReference>
<feature type="transmembrane region" description="Helical" evidence="7">
    <location>
        <begin position="387"/>
        <end position="408"/>
    </location>
</feature>
<feature type="transmembrane region" description="Helical" evidence="7">
    <location>
        <begin position="293"/>
        <end position="316"/>
    </location>
</feature>
<dbReference type="CDD" id="cd06261">
    <property type="entry name" value="TM_PBP2"/>
    <property type="match status" value="1"/>
</dbReference>
<accession>A0A2V3VZX2</accession>
<feature type="transmembrane region" description="Helical" evidence="7">
    <location>
        <begin position="168"/>
        <end position="188"/>
    </location>
</feature>
<evidence type="ECO:0000256" key="3">
    <source>
        <dbReference type="ARBA" id="ARBA00022475"/>
    </source>
</evidence>
<evidence type="ECO:0000259" key="8">
    <source>
        <dbReference type="PROSITE" id="PS50928"/>
    </source>
</evidence>
<dbReference type="InterPro" id="IPR000515">
    <property type="entry name" value="MetI-like"/>
</dbReference>
<keyword evidence="3" id="KW-1003">Cell membrane</keyword>
<dbReference type="InterPro" id="IPR045621">
    <property type="entry name" value="BPD_transp_1_N"/>
</dbReference>
<evidence type="ECO:0000313" key="9">
    <source>
        <dbReference type="EMBL" id="PXW87352.1"/>
    </source>
</evidence>
<dbReference type="PANTHER" id="PTHR30465">
    <property type="entry name" value="INNER MEMBRANE ABC TRANSPORTER"/>
    <property type="match status" value="1"/>
</dbReference>
<feature type="transmembrane region" description="Helical" evidence="7">
    <location>
        <begin position="433"/>
        <end position="459"/>
    </location>
</feature>
<dbReference type="Gene3D" id="1.10.3720.10">
    <property type="entry name" value="MetI-like"/>
    <property type="match status" value="1"/>
</dbReference>
<comment type="caution">
    <text evidence="9">The sequence shown here is derived from an EMBL/GenBank/DDBJ whole genome shotgun (WGS) entry which is preliminary data.</text>
</comment>
<evidence type="ECO:0000313" key="10">
    <source>
        <dbReference type="Proteomes" id="UP000247922"/>
    </source>
</evidence>
<comment type="subcellular location">
    <subcellularLocation>
        <location evidence="1 7">Cell membrane</location>
        <topology evidence="1 7">Multi-pass membrane protein</topology>
    </subcellularLocation>
</comment>
<comment type="similarity">
    <text evidence="7">Belongs to the binding-protein-dependent transport system permease family.</text>
</comment>
<keyword evidence="5 7" id="KW-1133">Transmembrane helix</keyword>
<evidence type="ECO:0000256" key="4">
    <source>
        <dbReference type="ARBA" id="ARBA00022692"/>
    </source>
</evidence>
<dbReference type="InterPro" id="IPR035906">
    <property type="entry name" value="MetI-like_sf"/>
</dbReference>
<feature type="transmembrane region" description="Helical" evidence="7">
    <location>
        <begin position="136"/>
        <end position="156"/>
    </location>
</feature>
<feature type="transmembrane region" description="Helical" evidence="7">
    <location>
        <begin position="25"/>
        <end position="42"/>
    </location>
</feature>
<dbReference type="Pfam" id="PF00528">
    <property type="entry name" value="BPD_transp_1"/>
    <property type="match status" value="1"/>
</dbReference>
<sequence length="470" mass="53299">MTANQTHNRLLTGYQYVNRFPYLRWINWTLGILVHLFTYLSFRLLHRGETYQVQLKQTIEQLRTSPLKQELEEKYSNQYAKKLAYFNEDATATKKQRLINRQVDDALTLKAKTQLAHKENQPISYQDFYEKKLTEPLFLCLTFIPGLLLYSFYFLYHQPFLRFVFERLFSTVFVIIGVIVVVFTILYFSPTDAAANILGEAATIEQRIAFNEQYGLNEPYWVQLSEQLKGLLTFDLGYSFTGNAPILNDIQNRFPVTLTVAFSSLLLAVAIAVPVGMISAAKVNSFWDYSFMFIALIGLSIPSFWQGLIFILTFSIKGNLLPSSYDPGNWLSLIMPVIVLGTGLAASIARMTRSSLLEVMHEDYMMTAKAKGLNSRQIFLTHGLRNAWIPILTVIGLQFGVMLGGAAVTEKVFNIKGLGSYIVDKQFIPDIPAILAGVVYIAIAISLVNLLVDLLYAVLNPRIRSQLKND</sequence>
<evidence type="ECO:0000256" key="7">
    <source>
        <dbReference type="RuleBase" id="RU363032"/>
    </source>
</evidence>
<dbReference type="SUPFAM" id="SSF161098">
    <property type="entry name" value="MetI-like"/>
    <property type="match status" value="1"/>
</dbReference>
<feature type="transmembrane region" description="Helical" evidence="7">
    <location>
        <begin position="328"/>
        <end position="349"/>
    </location>
</feature>
<reference evidence="9 10" key="1">
    <citation type="submission" date="2018-05" db="EMBL/GenBank/DDBJ databases">
        <title>Genomic Encyclopedia of Type Strains, Phase IV (KMG-IV): sequencing the most valuable type-strain genomes for metagenomic binning, comparative biology and taxonomic classification.</title>
        <authorList>
            <person name="Goeker M."/>
        </authorList>
    </citation>
    <scope>NUCLEOTIDE SEQUENCE [LARGE SCALE GENOMIC DNA]</scope>
    <source>
        <strain evidence="9 10">DSM 22440</strain>
    </source>
</reference>
<dbReference type="PROSITE" id="PS50928">
    <property type="entry name" value="ABC_TM1"/>
    <property type="match status" value="1"/>
</dbReference>
<evidence type="ECO:0000256" key="6">
    <source>
        <dbReference type="ARBA" id="ARBA00023136"/>
    </source>
</evidence>
<keyword evidence="2 7" id="KW-0813">Transport</keyword>
<feature type="transmembrane region" description="Helical" evidence="7">
    <location>
        <begin position="260"/>
        <end position="281"/>
    </location>
</feature>
<proteinExistence type="inferred from homology"/>
<dbReference type="EMBL" id="QJJR01000016">
    <property type="protein sequence ID" value="PXW87352.1"/>
    <property type="molecule type" value="Genomic_DNA"/>
</dbReference>
<dbReference type="AlphaFoldDB" id="A0A2V3VZX2"/>
<evidence type="ECO:0000256" key="2">
    <source>
        <dbReference type="ARBA" id="ARBA00022448"/>
    </source>
</evidence>
<evidence type="ECO:0000256" key="5">
    <source>
        <dbReference type="ARBA" id="ARBA00022989"/>
    </source>
</evidence>
<name>A0A2V3VZX2_9BACI</name>
<gene>
    <name evidence="9" type="ORF">DES38_11639</name>
</gene>
<evidence type="ECO:0000256" key="1">
    <source>
        <dbReference type="ARBA" id="ARBA00004651"/>
    </source>
</evidence>
<dbReference type="GO" id="GO:0055085">
    <property type="term" value="P:transmembrane transport"/>
    <property type="evidence" value="ECO:0007669"/>
    <property type="project" value="InterPro"/>
</dbReference>
<dbReference type="Proteomes" id="UP000247922">
    <property type="component" value="Unassembled WGS sequence"/>
</dbReference>